<organism evidence="2 3">
    <name type="scientific">Sedimentitalea arenosa</name>
    <dbReference type="NCBI Taxonomy" id="2798803"/>
    <lineage>
        <taxon>Bacteria</taxon>
        <taxon>Pseudomonadati</taxon>
        <taxon>Pseudomonadota</taxon>
        <taxon>Alphaproteobacteria</taxon>
        <taxon>Rhodobacterales</taxon>
        <taxon>Paracoccaceae</taxon>
        <taxon>Sedimentitalea</taxon>
    </lineage>
</organism>
<feature type="domain" description="YgjP-like metallopeptidase" evidence="1">
    <location>
        <begin position="23"/>
        <end position="216"/>
    </location>
</feature>
<dbReference type="InterPro" id="IPR002725">
    <property type="entry name" value="YgjP-like_metallopeptidase"/>
</dbReference>
<gene>
    <name evidence="2" type="ORF">JF290_09715</name>
</gene>
<evidence type="ECO:0000259" key="1">
    <source>
        <dbReference type="Pfam" id="PF01863"/>
    </source>
</evidence>
<name>A0A8J7IV49_9RHOB</name>
<evidence type="ECO:0000313" key="2">
    <source>
        <dbReference type="EMBL" id="MBJ6371802.1"/>
    </source>
</evidence>
<dbReference type="AlphaFoldDB" id="A0A8J7IV49"/>
<dbReference type="PANTHER" id="PTHR30399">
    <property type="entry name" value="UNCHARACTERIZED PROTEIN YGJP"/>
    <property type="match status" value="1"/>
</dbReference>
<dbReference type="RefSeq" id="WP_199024669.1">
    <property type="nucleotide sequence ID" value="NZ_JAELVR010000006.1"/>
</dbReference>
<dbReference type="InterPro" id="IPR053136">
    <property type="entry name" value="UTP_pyrophosphatase-like"/>
</dbReference>
<accession>A0A8J7IV49</accession>
<reference evidence="2" key="1">
    <citation type="submission" date="2020-12" db="EMBL/GenBank/DDBJ databases">
        <title>Sedimentitalea sp. nov., isolated from sand in Incheon.</title>
        <authorList>
            <person name="Kim W."/>
        </authorList>
    </citation>
    <scope>NUCLEOTIDE SEQUENCE</scope>
    <source>
        <strain evidence="2">CAU 1593</strain>
    </source>
</reference>
<dbReference type="PANTHER" id="PTHR30399:SF1">
    <property type="entry name" value="UTP PYROPHOSPHATASE"/>
    <property type="match status" value="1"/>
</dbReference>
<evidence type="ECO:0000313" key="3">
    <source>
        <dbReference type="Proteomes" id="UP000619079"/>
    </source>
</evidence>
<sequence>MAEHLLDGTPPVVLTLRRSGRARRISLRISQLDGRVTLTLPRGVREAEALDFARSKADWIRGHLDNRPDEIAVDHGTLLPIEGAPHQVVPVAGRRVQRQEGRIGVPADAVGRRLQAWLRELARDRLTAASDHYAARLGRPYARITLRDTRSRWGSCTSQGGLMYSWRLVLAPPEILHYVAAHEVAHLAEMNHSSAFWDTVERLHGPWAAQRKWLHQNGSGLHRFRF</sequence>
<dbReference type="CDD" id="cd07344">
    <property type="entry name" value="M48_yhfN_like"/>
    <property type="match status" value="1"/>
</dbReference>
<protein>
    <submittedName>
        <fullName evidence="2">M48 family metallopeptidase</fullName>
    </submittedName>
</protein>
<dbReference type="EMBL" id="JAELVR010000006">
    <property type="protein sequence ID" value="MBJ6371802.1"/>
    <property type="molecule type" value="Genomic_DNA"/>
</dbReference>
<proteinExistence type="predicted"/>
<keyword evidence="3" id="KW-1185">Reference proteome</keyword>
<dbReference type="Pfam" id="PF01863">
    <property type="entry name" value="YgjP-like"/>
    <property type="match status" value="1"/>
</dbReference>
<dbReference type="Proteomes" id="UP000619079">
    <property type="component" value="Unassembled WGS sequence"/>
</dbReference>
<dbReference type="Gene3D" id="3.30.2010.10">
    <property type="entry name" value="Metalloproteases ('zincins'), catalytic domain"/>
    <property type="match status" value="1"/>
</dbReference>
<comment type="caution">
    <text evidence="2">The sequence shown here is derived from an EMBL/GenBank/DDBJ whole genome shotgun (WGS) entry which is preliminary data.</text>
</comment>